<proteinExistence type="predicted"/>
<feature type="region of interest" description="Disordered" evidence="1">
    <location>
        <begin position="29"/>
        <end position="48"/>
    </location>
</feature>
<gene>
    <name evidence="2" type="ORF">OCH74_03670</name>
</gene>
<dbReference type="RefSeq" id="WP_404440335.1">
    <property type="nucleotide sequence ID" value="NZ_JAOQBW010000002.1"/>
</dbReference>
<accession>A0ABW8KQX1</accession>
<evidence type="ECO:0000256" key="1">
    <source>
        <dbReference type="SAM" id="MobiDB-lite"/>
    </source>
</evidence>
<protein>
    <submittedName>
        <fullName evidence="2">Uncharacterized protein</fullName>
    </submittedName>
</protein>
<organism evidence="2 3">
    <name type="scientific">Bifidobacterium thermacidophilum</name>
    <dbReference type="NCBI Taxonomy" id="246618"/>
    <lineage>
        <taxon>Bacteria</taxon>
        <taxon>Bacillati</taxon>
        <taxon>Actinomycetota</taxon>
        <taxon>Actinomycetes</taxon>
        <taxon>Bifidobacteriales</taxon>
        <taxon>Bifidobacteriaceae</taxon>
        <taxon>Bifidobacterium</taxon>
    </lineage>
</organism>
<comment type="caution">
    <text evidence="2">The sequence shown here is derived from an EMBL/GenBank/DDBJ whole genome shotgun (WGS) entry which is preliminary data.</text>
</comment>
<dbReference type="Proteomes" id="UP001620273">
    <property type="component" value="Unassembled WGS sequence"/>
</dbReference>
<evidence type="ECO:0000313" key="2">
    <source>
        <dbReference type="EMBL" id="MFK3575965.1"/>
    </source>
</evidence>
<evidence type="ECO:0000313" key="3">
    <source>
        <dbReference type="Proteomes" id="UP001620273"/>
    </source>
</evidence>
<reference evidence="2 3" key="1">
    <citation type="submission" date="2022-09" db="EMBL/GenBank/DDBJ databases">
        <title>Genome sequencing of four strains from tibetan pig.</title>
        <authorList>
            <person name="Feng J."/>
        </authorList>
    </citation>
    <scope>NUCLEOTIDE SEQUENCE [LARGE SCALE GENOMIC DNA]</scope>
    <source>
        <strain evidence="2 3">11-1-1</strain>
    </source>
</reference>
<name>A0ABW8KQX1_9BIFI</name>
<keyword evidence="3" id="KW-1185">Reference proteome</keyword>
<dbReference type="EMBL" id="JAOQBW010000002">
    <property type="protein sequence ID" value="MFK3575965.1"/>
    <property type="molecule type" value="Genomic_DNA"/>
</dbReference>
<sequence length="48" mass="5497">MSDYPWSDATAGQLERIRDTDTRQAFKARAADELNRRRQKVDGMAAAR</sequence>